<name>A0A060NNZ4_9BURK</name>
<evidence type="ECO:0000256" key="5">
    <source>
        <dbReference type="ARBA" id="ARBA00023186"/>
    </source>
</evidence>
<dbReference type="RefSeq" id="WP_052468439.1">
    <property type="nucleotide sequence ID" value="NZ_AP014569.1"/>
</dbReference>
<dbReference type="Proteomes" id="UP000066014">
    <property type="component" value="Chromosome"/>
</dbReference>
<sequence length="182" mass="19145">MNTSAHRSARTYAAVGLDSRADANGPHEVALLLFEGLLDRIRLGKLAMEQNDLNNKIRHINKALQILGEGLRTHLDIKAGGELAQQLDTLYAYCSVRLLDANAHNDAAALDEVHSLIKPLADAWREARPAAAAPGAELPATPLDAGNATLEATAPYPGKYGAGRSGNGASPGFGGTLLRYAA</sequence>
<dbReference type="GO" id="GO:0044780">
    <property type="term" value="P:bacterial-type flagellum assembly"/>
    <property type="evidence" value="ECO:0007669"/>
    <property type="project" value="InterPro"/>
</dbReference>
<dbReference type="PANTHER" id="PTHR34773:SF1">
    <property type="entry name" value="FLAGELLAR SECRETION CHAPERONE FLIS"/>
    <property type="match status" value="1"/>
</dbReference>
<evidence type="ECO:0000256" key="2">
    <source>
        <dbReference type="ARBA" id="ARBA00008787"/>
    </source>
</evidence>
<dbReference type="InterPro" id="IPR036584">
    <property type="entry name" value="FliS_sf"/>
</dbReference>
<dbReference type="HOGENOM" id="CLU_080373_1_0_4"/>
<dbReference type="InterPro" id="IPR003713">
    <property type="entry name" value="FliS"/>
</dbReference>
<dbReference type="STRING" id="1458426.SMCB_1254"/>
<dbReference type="OrthoDB" id="9792010at2"/>
<dbReference type="KEGG" id="cbab:SMCB_1254"/>
<gene>
    <name evidence="6" type="ORF">SMCB_1254</name>
</gene>
<protein>
    <submittedName>
        <fullName evidence="6">Flagellin-specific chaperone FliS</fullName>
    </submittedName>
</protein>
<keyword evidence="6" id="KW-0969">Cilium</keyword>
<dbReference type="GO" id="GO:0005829">
    <property type="term" value="C:cytosol"/>
    <property type="evidence" value="ECO:0007669"/>
    <property type="project" value="UniProtKB-SubCell"/>
</dbReference>
<dbReference type="Gene3D" id="1.20.120.340">
    <property type="entry name" value="Flagellar protein FliS"/>
    <property type="match status" value="1"/>
</dbReference>
<dbReference type="SUPFAM" id="SSF101116">
    <property type="entry name" value="Flagellar export chaperone FliS"/>
    <property type="match status" value="1"/>
</dbReference>
<dbReference type="AlphaFoldDB" id="A0A060NNZ4"/>
<dbReference type="GO" id="GO:0071973">
    <property type="term" value="P:bacterial-type flagellum-dependent cell motility"/>
    <property type="evidence" value="ECO:0007669"/>
    <property type="project" value="TreeGrafter"/>
</dbReference>
<keyword evidence="5" id="KW-0143">Chaperone</keyword>
<dbReference type="CDD" id="cd16098">
    <property type="entry name" value="FliS"/>
    <property type="match status" value="1"/>
</dbReference>
<evidence type="ECO:0000313" key="7">
    <source>
        <dbReference type="Proteomes" id="UP000066014"/>
    </source>
</evidence>
<evidence type="ECO:0000256" key="4">
    <source>
        <dbReference type="ARBA" id="ARBA00022795"/>
    </source>
</evidence>
<dbReference type="Pfam" id="PF02561">
    <property type="entry name" value="FliS"/>
    <property type="match status" value="1"/>
</dbReference>
<evidence type="ECO:0000313" key="6">
    <source>
        <dbReference type="EMBL" id="BAO83482.1"/>
    </source>
</evidence>
<proteinExistence type="inferred from homology"/>
<comment type="subcellular location">
    <subcellularLocation>
        <location evidence="1">Cytoplasm</location>
        <location evidence="1">Cytosol</location>
    </subcellularLocation>
</comment>
<keyword evidence="7" id="KW-1185">Reference proteome</keyword>
<dbReference type="PANTHER" id="PTHR34773">
    <property type="entry name" value="FLAGELLAR SECRETION CHAPERONE FLIS"/>
    <property type="match status" value="1"/>
</dbReference>
<accession>A0A060NNZ4</accession>
<evidence type="ECO:0000256" key="3">
    <source>
        <dbReference type="ARBA" id="ARBA00022490"/>
    </source>
</evidence>
<organism evidence="6 7">
    <name type="scientific">Serpentinimonas maccroryi</name>
    <dbReference type="NCBI Taxonomy" id="1458426"/>
    <lineage>
        <taxon>Bacteria</taxon>
        <taxon>Pseudomonadati</taxon>
        <taxon>Pseudomonadota</taxon>
        <taxon>Betaproteobacteria</taxon>
        <taxon>Burkholderiales</taxon>
        <taxon>Comamonadaceae</taxon>
        <taxon>Serpentinimonas</taxon>
    </lineage>
</organism>
<keyword evidence="4" id="KW-1005">Bacterial flagellum biogenesis</keyword>
<keyword evidence="6" id="KW-0282">Flagellum</keyword>
<dbReference type="EMBL" id="AP014569">
    <property type="protein sequence ID" value="BAO83482.1"/>
    <property type="molecule type" value="Genomic_DNA"/>
</dbReference>
<reference evidence="6 7" key="1">
    <citation type="journal article" date="2014" name="Nat. Commun.">
        <title>Physiological and genomic features of highly alkaliphilic hydrogen-utilizing Betaproteobacteria from a continental serpentinizing site.</title>
        <authorList>
            <person name="Suzuki S."/>
            <person name="Kuenen J.G."/>
            <person name="Schipper K."/>
            <person name="van der Velde S."/>
            <person name="Ishii S."/>
            <person name="Wu A."/>
            <person name="Sorokin D.Y."/>
            <person name="Tenney A."/>
            <person name="Meng X.Y."/>
            <person name="Morrill P.L."/>
            <person name="Kamagata Y."/>
            <person name="Muyzer G."/>
            <person name="Nealson K.H."/>
        </authorList>
    </citation>
    <scope>NUCLEOTIDE SEQUENCE [LARGE SCALE GENOMIC DNA]</scope>
    <source>
        <strain evidence="6 7">B1</strain>
    </source>
</reference>
<comment type="similarity">
    <text evidence="2">Belongs to the FliS family.</text>
</comment>
<dbReference type="NCBIfam" id="TIGR00208">
    <property type="entry name" value="fliS"/>
    <property type="match status" value="1"/>
</dbReference>
<evidence type="ECO:0000256" key="1">
    <source>
        <dbReference type="ARBA" id="ARBA00004514"/>
    </source>
</evidence>
<keyword evidence="3" id="KW-0963">Cytoplasm</keyword>
<keyword evidence="6" id="KW-0966">Cell projection</keyword>